<accession>A0A921KDV0</accession>
<reference evidence="1" key="2">
    <citation type="submission" date="2021-09" db="EMBL/GenBank/DDBJ databases">
        <authorList>
            <person name="Gilroy R."/>
        </authorList>
    </citation>
    <scope>NUCLEOTIDE SEQUENCE</scope>
    <source>
        <strain evidence="1">CHK171-7178</strain>
    </source>
</reference>
<dbReference type="Proteomes" id="UP000698173">
    <property type="component" value="Unassembled WGS sequence"/>
</dbReference>
<proteinExistence type="predicted"/>
<reference evidence="1" key="1">
    <citation type="journal article" date="2021" name="PeerJ">
        <title>Extensive microbial diversity within the chicken gut microbiome revealed by metagenomics and culture.</title>
        <authorList>
            <person name="Gilroy R."/>
            <person name="Ravi A."/>
            <person name="Getino M."/>
            <person name="Pursley I."/>
            <person name="Horton D.L."/>
            <person name="Alikhan N.F."/>
            <person name="Baker D."/>
            <person name="Gharbi K."/>
            <person name="Hall N."/>
            <person name="Watson M."/>
            <person name="Adriaenssens E.M."/>
            <person name="Foster-Nyarko E."/>
            <person name="Jarju S."/>
            <person name="Secka A."/>
            <person name="Antonio M."/>
            <person name="Oren A."/>
            <person name="Chaudhuri R.R."/>
            <person name="La Ragione R."/>
            <person name="Hildebrand F."/>
            <person name="Pallen M.J."/>
        </authorList>
    </citation>
    <scope>NUCLEOTIDE SEQUENCE</scope>
    <source>
        <strain evidence="1">CHK171-7178</strain>
    </source>
</reference>
<name>A0A921KDV0_SPOPS</name>
<gene>
    <name evidence="1" type="ORF">K8V56_12180</name>
</gene>
<dbReference type="EMBL" id="DYWT01000200">
    <property type="protein sequence ID" value="HJF32516.1"/>
    <property type="molecule type" value="Genomic_DNA"/>
</dbReference>
<organism evidence="1 2">
    <name type="scientific">Sporosarcina psychrophila</name>
    <name type="common">Bacillus psychrophilus</name>
    <dbReference type="NCBI Taxonomy" id="1476"/>
    <lineage>
        <taxon>Bacteria</taxon>
        <taxon>Bacillati</taxon>
        <taxon>Bacillota</taxon>
        <taxon>Bacilli</taxon>
        <taxon>Bacillales</taxon>
        <taxon>Caryophanaceae</taxon>
        <taxon>Sporosarcina</taxon>
    </lineage>
</organism>
<dbReference type="AlphaFoldDB" id="A0A921KDV0"/>
<dbReference type="PANTHER" id="PTHR37805">
    <property type="entry name" value="CYTOPLASMIC PROTEIN-RELATED"/>
    <property type="match status" value="1"/>
</dbReference>
<comment type="caution">
    <text evidence="1">The sequence shown here is derived from an EMBL/GenBank/DDBJ whole genome shotgun (WGS) entry which is preliminary data.</text>
</comment>
<protein>
    <submittedName>
        <fullName evidence="1">DUF1456 family protein</fullName>
    </submittedName>
</protein>
<evidence type="ECO:0000313" key="2">
    <source>
        <dbReference type="Proteomes" id="UP000698173"/>
    </source>
</evidence>
<dbReference type="Pfam" id="PF07308">
    <property type="entry name" value="DUF1456"/>
    <property type="match status" value="2"/>
</dbReference>
<dbReference type="PANTHER" id="PTHR37805:SF1">
    <property type="entry name" value="CYTOPLASMIC PROTEIN"/>
    <property type="match status" value="1"/>
</dbReference>
<sequence>MKMNNNDILVRLRYALDIKDAEMVEIFGLDGIEITKEEVQKLLLKSKNRSNNESEDDELLFDEYMKKLDNHTLESFLNGFIIYKRGPQDSNAENTEKQALMIMNNKNVNNILLKKMKIALSLTGEDMLDILKDTEVTISKSELSAVLRKEGHRNYKECGDRYARNFLKGLAIRFRK</sequence>
<dbReference type="InterPro" id="IPR009921">
    <property type="entry name" value="YehS-like"/>
</dbReference>
<evidence type="ECO:0000313" key="1">
    <source>
        <dbReference type="EMBL" id="HJF32516.1"/>
    </source>
</evidence>